<dbReference type="EMBL" id="WNTK01000004">
    <property type="protein sequence ID" value="KAG9484929.1"/>
    <property type="molecule type" value="Genomic_DNA"/>
</dbReference>
<name>A0A8J6FC88_ELECQ</name>
<dbReference type="AlphaFoldDB" id="A0A8J6FC88"/>
<organism evidence="1 2">
    <name type="scientific">Eleutherodactylus coqui</name>
    <name type="common">Puerto Rican coqui</name>
    <dbReference type="NCBI Taxonomy" id="57060"/>
    <lineage>
        <taxon>Eukaryota</taxon>
        <taxon>Metazoa</taxon>
        <taxon>Chordata</taxon>
        <taxon>Craniata</taxon>
        <taxon>Vertebrata</taxon>
        <taxon>Euteleostomi</taxon>
        <taxon>Amphibia</taxon>
        <taxon>Batrachia</taxon>
        <taxon>Anura</taxon>
        <taxon>Neobatrachia</taxon>
        <taxon>Hyloidea</taxon>
        <taxon>Eleutherodactylidae</taxon>
        <taxon>Eleutherodactylinae</taxon>
        <taxon>Eleutherodactylus</taxon>
        <taxon>Eleutherodactylus</taxon>
    </lineage>
</organism>
<sequence length="135" mass="16189">MSTRSYFSQKVPLFHVPQIEVERFREDITVPHCRTLKKKDLFWVDDYKIWENTLLAIVKKLYKLLCCVVFLSQVIQQVLHNVMVNTVDELMIPVLLYAWEESLSHRGVYRHLMQLLQVLFCHYIYNSHHIPKITS</sequence>
<proteinExistence type="predicted"/>
<evidence type="ECO:0000313" key="2">
    <source>
        <dbReference type="Proteomes" id="UP000770717"/>
    </source>
</evidence>
<protein>
    <submittedName>
        <fullName evidence="1">Uncharacterized protein</fullName>
    </submittedName>
</protein>
<evidence type="ECO:0000313" key="1">
    <source>
        <dbReference type="EMBL" id="KAG9484929.1"/>
    </source>
</evidence>
<reference evidence="1" key="1">
    <citation type="thesis" date="2020" institute="ProQuest LLC" country="789 East Eisenhower Parkway, Ann Arbor, MI, USA">
        <title>Comparative Genomics and Chromosome Evolution.</title>
        <authorList>
            <person name="Mudd A.B."/>
        </authorList>
    </citation>
    <scope>NUCLEOTIDE SEQUENCE</scope>
    <source>
        <strain evidence="1">HN-11 Male</strain>
        <tissue evidence="1">Kidney and liver</tissue>
    </source>
</reference>
<gene>
    <name evidence="1" type="ORF">GDO78_008177</name>
</gene>
<accession>A0A8J6FC88</accession>
<keyword evidence="2" id="KW-1185">Reference proteome</keyword>
<comment type="caution">
    <text evidence="1">The sequence shown here is derived from an EMBL/GenBank/DDBJ whole genome shotgun (WGS) entry which is preliminary data.</text>
</comment>
<dbReference type="Proteomes" id="UP000770717">
    <property type="component" value="Unassembled WGS sequence"/>
</dbReference>